<proteinExistence type="predicted"/>
<reference evidence="1 2" key="1">
    <citation type="journal article" date="2022" name="bioRxiv">
        <title>An ancient truncated duplication of the anti-Mullerian hormone receptor type 2 gene is a potential conserved master sex determinant in the Pangasiidae catfish family.</title>
        <authorList>
            <person name="Wen M."/>
            <person name="Pan Q."/>
            <person name="Jouanno E."/>
            <person name="Montfort J."/>
            <person name="Zahm M."/>
            <person name="Cabau C."/>
            <person name="Klopp C."/>
            <person name="Iampietro C."/>
            <person name="Roques C."/>
            <person name="Bouchez O."/>
            <person name="Castinel A."/>
            <person name="Donnadieu C."/>
            <person name="Parrinello H."/>
            <person name="Poncet C."/>
            <person name="Belmonte E."/>
            <person name="Gautier V."/>
            <person name="Avarre J.-C."/>
            <person name="Dugue R."/>
            <person name="Gustiano R."/>
            <person name="Ha T.T.T."/>
            <person name="Campet M."/>
            <person name="Sriphairoj K."/>
            <person name="Ribolli J."/>
            <person name="de Almeida F.L."/>
            <person name="Desvignes T."/>
            <person name="Postlethwait J.H."/>
            <person name="Bucao C.F."/>
            <person name="Robinson-Rechavi M."/>
            <person name="Bobe J."/>
            <person name="Herpin A."/>
            <person name="Guiguen Y."/>
        </authorList>
    </citation>
    <scope>NUCLEOTIDE SEQUENCE [LARGE SCALE GENOMIC DNA]</scope>
    <source>
        <strain evidence="1">YG-Dec2019</strain>
    </source>
</reference>
<accession>A0ACC5XCS0</accession>
<evidence type="ECO:0000313" key="1">
    <source>
        <dbReference type="EMBL" id="MCI4388350.1"/>
    </source>
</evidence>
<protein>
    <submittedName>
        <fullName evidence="1">Uncharacterized protein</fullName>
    </submittedName>
</protein>
<sequence>MPVAMPGAVLLIIAALLGSAGSEKPEDSKTEFGFSPLVPVKGLNNFHTIYTLVCFQLCGNSLEKAPFLFQHDNAPMHKASSVKTWFAKVGVEELHWPAQSPDLNPI</sequence>
<organism evidence="1 2">
    <name type="scientific">Pangasianodon gigas</name>
    <name type="common">Mekong giant catfish</name>
    <name type="synonym">Pangasius gigas</name>
    <dbReference type="NCBI Taxonomy" id="30993"/>
    <lineage>
        <taxon>Eukaryota</taxon>
        <taxon>Metazoa</taxon>
        <taxon>Chordata</taxon>
        <taxon>Craniata</taxon>
        <taxon>Vertebrata</taxon>
        <taxon>Euteleostomi</taxon>
        <taxon>Actinopterygii</taxon>
        <taxon>Neopterygii</taxon>
        <taxon>Teleostei</taxon>
        <taxon>Ostariophysi</taxon>
        <taxon>Siluriformes</taxon>
        <taxon>Pangasiidae</taxon>
        <taxon>Pangasianodon</taxon>
    </lineage>
</organism>
<name>A0ACC5XCS0_PANGG</name>
<evidence type="ECO:0000313" key="2">
    <source>
        <dbReference type="Proteomes" id="UP000829447"/>
    </source>
</evidence>
<keyword evidence="2" id="KW-1185">Reference proteome</keyword>
<dbReference type="EMBL" id="CM040470">
    <property type="protein sequence ID" value="MCI4388350.1"/>
    <property type="molecule type" value="Genomic_DNA"/>
</dbReference>
<gene>
    <name evidence="1" type="ORF">PGIGA_G00084720</name>
</gene>
<dbReference type="Proteomes" id="UP000829447">
    <property type="component" value="Linkage Group LG17"/>
</dbReference>
<comment type="caution">
    <text evidence="1">The sequence shown here is derived from an EMBL/GenBank/DDBJ whole genome shotgun (WGS) entry which is preliminary data.</text>
</comment>